<dbReference type="PANTHER" id="PTHR33499:SF11">
    <property type="entry name" value="NO APICAL MERISTEM-ASSOCIATED C-TERMINAL DOMAIN-CONTAINING PROTEIN"/>
    <property type="match status" value="1"/>
</dbReference>
<feature type="region of interest" description="Disordered" evidence="2">
    <location>
        <begin position="61"/>
        <end position="118"/>
    </location>
</feature>
<evidence type="ECO:0000256" key="1">
    <source>
        <dbReference type="SAM" id="Coils"/>
    </source>
</evidence>
<dbReference type="Proteomes" id="UP001064489">
    <property type="component" value="Chromosome 12"/>
</dbReference>
<evidence type="ECO:0000313" key="3">
    <source>
        <dbReference type="EMBL" id="KAI9157835.1"/>
    </source>
</evidence>
<sequence length="402" mass="44183">MIGLFEVEVPPPPLPPLQPQCNYHLLFVQSWPLGYGLDINSANPTRSLAPAATTTHVKLPVTTSAPPISPKNVAATPTGPSIERAPATRRPTPQEIPATRQEPPTIPATRPTAPPNSRATTITYETEVTSARIHARAPTPIVAPAHTLRPSSSHAVDPNTEEIESLEIRGSPLIEEDHDDSATKNARGITRGLDLHKRRRLGERIEIDISADVIHAVGKNCQLYITDVGCIVRRFAPLQVKGWSKIPRNEVETLILSVRRNPETGVLPSRIDTLKLTRYDEENKKWVDDDAKKAYDEMDRLRTNPPEELQHMSEDEIYDHVLGEAPSGYIQGLGPGPKPKPSSGVAARRCAQVEAATRKAEEAEAQSAKLADELTTVKTELVEMHSNFNQQLLDIQAQLRGT</sequence>
<dbReference type="AlphaFoldDB" id="A0AAD5IB80"/>
<proteinExistence type="predicted"/>
<organism evidence="3 4">
    <name type="scientific">Acer negundo</name>
    <name type="common">Box elder</name>
    <dbReference type="NCBI Taxonomy" id="4023"/>
    <lineage>
        <taxon>Eukaryota</taxon>
        <taxon>Viridiplantae</taxon>
        <taxon>Streptophyta</taxon>
        <taxon>Embryophyta</taxon>
        <taxon>Tracheophyta</taxon>
        <taxon>Spermatophyta</taxon>
        <taxon>Magnoliopsida</taxon>
        <taxon>eudicotyledons</taxon>
        <taxon>Gunneridae</taxon>
        <taxon>Pentapetalae</taxon>
        <taxon>rosids</taxon>
        <taxon>malvids</taxon>
        <taxon>Sapindales</taxon>
        <taxon>Sapindaceae</taxon>
        <taxon>Hippocastanoideae</taxon>
        <taxon>Acereae</taxon>
        <taxon>Acer</taxon>
    </lineage>
</organism>
<comment type="caution">
    <text evidence="3">The sequence shown here is derived from an EMBL/GenBank/DDBJ whole genome shotgun (WGS) entry which is preliminary data.</text>
</comment>
<protein>
    <submittedName>
        <fullName evidence="3">Uncharacterized protein</fullName>
    </submittedName>
</protein>
<evidence type="ECO:0000256" key="2">
    <source>
        <dbReference type="SAM" id="MobiDB-lite"/>
    </source>
</evidence>
<keyword evidence="1" id="KW-0175">Coiled coil</keyword>
<keyword evidence="4" id="KW-1185">Reference proteome</keyword>
<dbReference type="PANTHER" id="PTHR33499">
    <property type="entry name" value="OS12G0282400 PROTEIN-RELATED"/>
    <property type="match status" value="1"/>
</dbReference>
<accession>A0AAD5IB80</accession>
<reference evidence="3" key="2">
    <citation type="submission" date="2023-02" db="EMBL/GenBank/DDBJ databases">
        <authorList>
            <person name="Swenson N.G."/>
            <person name="Wegrzyn J.L."/>
            <person name="Mcevoy S.L."/>
        </authorList>
    </citation>
    <scope>NUCLEOTIDE SEQUENCE</scope>
    <source>
        <strain evidence="3">91603</strain>
        <tissue evidence="3">Leaf</tissue>
    </source>
</reference>
<evidence type="ECO:0000313" key="4">
    <source>
        <dbReference type="Proteomes" id="UP001064489"/>
    </source>
</evidence>
<feature type="coiled-coil region" evidence="1">
    <location>
        <begin position="346"/>
        <end position="380"/>
    </location>
</feature>
<gene>
    <name evidence="3" type="ORF">LWI28_028813</name>
</gene>
<dbReference type="EMBL" id="JAJSOW010000107">
    <property type="protein sequence ID" value="KAI9157835.1"/>
    <property type="molecule type" value="Genomic_DNA"/>
</dbReference>
<name>A0AAD5IB80_ACENE</name>
<reference evidence="3" key="1">
    <citation type="journal article" date="2022" name="Plant J.">
        <title>Strategies of tolerance reflected in two North American maple genomes.</title>
        <authorList>
            <person name="McEvoy S.L."/>
            <person name="Sezen U.U."/>
            <person name="Trouern-Trend A."/>
            <person name="McMahon S.M."/>
            <person name="Schaberg P.G."/>
            <person name="Yang J."/>
            <person name="Wegrzyn J.L."/>
            <person name="Swenson N.G."/>
        </authorList>
    </citation>
    <scope>NUCLEOTIDE SEQUENCE</scope>
    <source>
        <strain evidence="3">91603</strain>
    </source>
</reference>